<protein>
    <submittedName>
        <fullName evidence="1">Uncharacterized protein</fullName>
    </submittedName>
</protein>
<proteinExistence type="predicted"/>
<dbReference type="Proteomes" id="UP000798662">
    <property type="component" value="Chromosome 3"/>
</dbReference>
<name>A0ACC3CCP9_PYRYE</name>
<evidence type="ECO:0000313" key="1">
    <source>
        <dbReference type="EMBL" id="KAK1867947.1"/>
    </source>
</evidence>
<evidence type="ECO:0000313" key="2">
    <source>
        <dbReference type="Proteomes" id="UP000798662"/>
    </source>
</evidence>
<organism evidence="1 2">
    <name type="scientific">Pyropia yezoensis</name>
    <name type="common">Susabi-nori</name>
    <name type="synonym">Porphyra yezoensis</name>
    <dbReference type="NCBI Taxonomy" id="2788"/>
    <lineage>
        <taxon>Eukaryota</taxon>
        <taxon>Rhodophyta</taxon>
        <taxon>Bangiophyceae</taxon>
        <taxon>Bangiales</taxon>
        <taxon>Bangiaceae</taxon>
        <taxon>Pyropia</taxon>
    </lineage>
</organism>
<reference evidence="1" key="1">
    <citation type="submission" date="2019-11" db="EMBL/GenBank/DDBJ databases">
        <title>Nori genome reveals adaptations in red seaweeds to the harsh intertidal environment.</title>
        <authorList>
            <person name="Wang D."/>
            <person name="Mao Y."/>
        </authorList>
    </citation>
    <scope>NUCLEOTIDE SEQUENCE</scope>
    <source>
        <tissue evidence="1">Gametophyte</tissue>
    </source>
</reference>
<keyword evidence="2" id="KW-1185">Reference proteome</keyword>
<sequence>MSTTSAGGAHVAAPPLAPLPLPRPPSPPLAAAAAASASSAAATAAAATARVGGGGGAGVTAAVVAVDGGAPPLPSSGGGVIPIAGERMEFEVGVGAAAVPLGCLLLGGAHERSRFLGGGGSGAGATAATEGGGSAGCDSGGGGGGGGDSRGDSAGGAAPPPPSPSDPAHTVLVAALSVPGLMTPADFASFVLPWADRFNHARLVRPVAERNRYAVVLAFGDPALADAFRRAYHGRAYLSGLSAETCPVCRTAHELTPEATACMVCGTTDGLWMCLVCANVGCGRDVSYHALQHFEATHHPFAVALAARAGGRVWDYVGDRFVHRLLTNLGDGKIRTWDVEGKFAAAGASPPIGAAPPAADDEDDGLGGVDADGQDESEAAAVRAAVYASRMDTLVAEARAAAAAATARAVAAEAATAAATAAAEAAAAEATTLRAALAAATKEARAATKKAATVAEQGAFLKTLNESLLRDKAAWAAALDAARSDAAAAAAERDDLADQLRDVCAHLDTAGRIADAGGGGAGGGAAASSSSSAAAATGEGADGVAGAAIVGVGASPRERLRKLRRSKAR</sequence>
<accession>A0ACC3CCP9</accession>
<comment type="caution">
    <text evidence="1">The sequence shown here is derived from an EMBL/GenBank/DDBJ whole genome shotgun (WGS) entry which is preliminary data.</text>
</comment>
<dbReference type="EMBL" id="CM020620">
    <property type="protein sequence ID" value="KAK1867947.1"/>
    <property type="molecule type" value="Genomic_DNA"/>
</dbReference>
<gene>
    <name evidence="1" type="ORF">I4F81_010444</name>
</gene>